<accession>A0ABQ5CAV3</accession>
<evidence type="ECO:0000256" key="6">
    <source>
        <dbReference type="ARBA" id="ARBA00022918"/>
    </source>
</evidence>
<evidence type="ECO:0000259" key="8">
    <source>
        <dbReference type="Pfam" id="PF17917"/>
    </source>
</evidence>
<evidence type="ECO:0000256" key="1">
    <source>
        <dbReference type="ARBA" id="ARBA00022679"/>
    </source>
</evidence>
<evidence type="ECO:0000256" key="3">
    <source>
        <dbReference type="ARBA" id="ARBA00022722"/>
    </source>
</evidence>
<dbReference type="Gene3D" id="1.10.340.70">
    <property type="match status" value="1"/>
</dbReference>
<dbReference type="GO" id="GO:0003964">
    <property type="term" value="F:RNA-directed DNA polymerase activity"/>
    <property type="evidence" value="ECO:0007669"/>
    <property type="project" value="UniProtKB-KW"/>
</dbReference>
<evidence type="ECO:0000313" key="10">
    <source>
        <dbReference type="EMBL" id="GJT23101.1"/>
    </source>
</evidence>
<reference evidence="10" key="2">
    <citation type="submission" date="2022-01" db="EMBL/GenBank/DDBJ databases">
        <authorList>
            <person name="Yamashiro T."/>
            <person name="Shiraishi A."/>
            <person name="Satake H."/>
            <person name="Nakayama K."/>
        </authorList>
    </citation>
    <scope>NUCLEOTIDE SEQUENCE</scope>
</reference>
<dbReference type="Pfam" id="PF17921">
    <property type="entry name" value="Integrase_H2C2"/>
    <property type="match status" value="1"/>
</dbReference>
<feature type="compositionally biased region" description="Basic and acidic residues" evidence="7">
    <location>
        <begin position="204"/>
        <end position="215"/>
    </location>
</feature>
<dbReference type="PANTHER" id="PTHR47266">
    <property type="entry name" value="ENDONUCLEASE-RELATED"/>
    <property type="match status" value="1"/>
</dbReference>
<sequence length="469" mass="52975">MADNRTMAQLLEAPTEGYEDAIVVPEITANNFEIKHGLLNLVQNKQFFGHDKEDPHAHIRYFNKITSMMKFPNVLRFIELRCVVTFWIKSSRMPKNTIESKSKFVNHEARPVFQRSTQHFYPTSSFKSDVAELKDMEKFTNPDYHLHFQAPPYHAPVPPAPSNTASTSGSGSLPSNTIANPKGDVKAITIPKRFPHQDSISSPPKEKENEPEVTKDTVQPSTENIQPLVVQTNDSNSQLTPLYQEKTTFQTALDGTFAYPSHALLGLCNAPGDVPKDPGATSKTKHFQPIHYASKTMNRGPTPQYTITEKELLVVVYAFREISRPYLCLDPKKHSVYDHSAPKYLLAKAGMLSQDCLRWNFAAPKNLMSLSVLKKSTNLARNPPSRLEKPHKGKKLLTFSKLATVENPPGDTTWPITTVKRSCDSGFYWPTIYKDTHDFVTRCDICQRQGKISQRDEMPQNSNPIAKYL</sequence>
<evidence type="ECO:0000256" key="5">
    <source>
        <dbReference type="ARBA" id="ARBA00022801"/>
    </source>
</evidence>
<feature type="domain" description="Reverse transcriptase RNase H-like" evidence="8">
    <location>
        <begin position="284"/>
        <end position="359"/>
    </location>
</feature>
<keyword evidence="11" id="KW-1185">Reference proteome</keyword>
<keyword evidence="1" id="KW-0808">Transferase</keyword>
<keyword evidence="5" id="KW-0378">Hydrolase</keyword>
<keyword evidence="2" id="KW-0548">Nucleotidyltransferase</keyword>
<keyword evidence="4" id="KW-0255">Endonuclease</keyword>
<gene>
    <name evidence="10" type="ORF">Tco_0893038</name>
</gene>
<protein>
    <submittedName>
        <fullName evidence="10">Reverse transcriptase domain-containing protein</fullName>
    </submittedName>
</protein>
<name>A0ABQ5CAV3_9ASTR</name>
<reference evidence="10" key="1">
    <citation type="journal article" date="2022" name="Int. J. Mol. Sci.">
        <title>Draft Genome of Tanacetum Coccineum: Genomic Comparison of Closely Related Tanacetum-Family Plants.</title>
        <authorList>
            <person name="Yamashiro T."/>
            <person name="Shiraishi A."/>
            <person name="Nakayama K."/>
            <person name="Satake H."/>
        </authorList>
    </citation>
    <scope>NUCLEOTIDE SEQUENCE</scope>
</reference>
<comment type="caution">
    <text evidence="10">The sequence shown here is derived from an EMBL/GenBank/DDBJ whole genome shotgun (WGS) entry which is preliminary data.</text>
</comment>
<evidence type="ECO:0000256" key="4">
    <source>
        <dbReference type="ARBA" id="ARBA00022759"/>
    </source>
</evidence>
<evidence type="ECO:0000259" key="9">
    <source>
        <dbReference type="Pfam" id="PF17921"/>
    </source>
</evidence>
<keyword evidence="3" id="KW-0540">Nuclease</keyword>
<feature type="compositionally biased region" description="Polar residues" evidence="7">
    <location>
        <begin position="162"/>
        <end position="179"/>
    </location>
</feature>
<dbReference type="EMBL" id="BQNB010014027">
    <property type="protein sequence ID" value="GJT23101.1"/>
    <property type="molecule type" value="Genomic_DNA"/>
</dbReference>
<evidence type="ECO:0000256" key="2">
    <source>
        <dbReference type="ARBA" id="ARBA00022695"/>
    </source>
</evidence>
<feature type="region of interest" description="Disordered" evidence="7">
    <location>
        <begin position="194"/>
        <end position="224"/>
    </location>
</feature>
<keyword evidence="6 10" id="KW-0695">RNA-directed DNA polymerase</keyword>
<dbReference type="Proteomes" id="UP001151760">
    <property type="component" value="Unassembled WGS sequence"/>
</dbReference>
<proteinExistence type="predicted"/>
<dbReference type="InterPro" id="IPR052160">
    <property type="entry name" value="Gypsy_RT_Integrase-like"/>
</dbReference>
<organism evidence="10 11">
    <name type="scientific">Tanacetum coccineum</name>
    <dbReference type="NCBI Taxonomy" id="301880"/>
    <lineage>
        <taxon>Eukaryota</taxon>
        <taxon>Viridiplantae</taxon>
        <taxon>Streptophyta</taxon>
        <taxon>Embryophyta</taxon>
        <taxon>Tracheophyta</taxon>
        <taxon>Spermatophyta</taxon>
        <taxon>Magnoliopsida</taxon>
        <taxon>eudicotyledons</taxon>
        <taxon>Gunneridae</taxon>
        <taxon>Pentapetalae</taxon>
        <taxon>asterids</taxon>
        <taxon>campanulids</taxon>
        <taxon>Asterales</taxon>
        <taxon>Asteraceae</taxon>
        <taxon>Asteroideae</taxon>
        <taxon>Anthemideae</taxon>
        <taxon>Anthemidinae</taxon>
        <taxon>Tanacetum</taxon>
    </lineage>
</organism>
<feature type="domain" description="Integrase zinc-binding" evidence="9">
    <location>
        <begin position="425"/>
        <end position="449"/>
    </location>
</feature>
<feature type="region of interest" description="Disordered" evidence="7">
    <location>
        <begin position="151"/>
        <end position="182"/>
    </location>
</feature>
<evidence type="ECO:0000313" key="11">
    <source>
        <dbReference type="Proteomes" id="UP001151760"/>
    </source>
</evidence>
<dbReference type="InterPro" id="IPR041373">
    <property type="entry name" value="RT_RNaseH"/>
</dbReference>
<evidence type="ECO:0000256" key="7">
    <source>
        <dbReference type="SAM" id="MobiDB-lite"/>
    </source>
</evidence>
<dbReference type="Pfam" id="PF17917">
    <property type="entry name" value="RT_RNaseH"/>
    <property type="match status" value="1"/>
</dbReference>
<dbReference type="InterPro" id="IPR041588">
    <property type="entry name" value="Integrase_H2C2"/>
</dbReference>